<dbReference type="InterPro" id="IPR023299">
    <property type="entry name" value="ATPase_P-typ_cyto_dom_N"/>
</dbReference>
<dbReference type="NCBIfam" id="TIGR01494">
    <property type="entry name" value="ATPase_P-type"/>
    <property type="match status" value="1"/>
</dbReference>
<dbReference type="InterPro" id="IPR036412">
    <property type="entry name" value="HAD-like_sf"/>
</dbReference>
<feature type="transmembrane region" description="Helical" evidence="8">
    <location>
        <begin position="127"/>
        <end position="145"/>
    </location>
</feature>
<dbReference type="FunFam" id="3.30.70.100:FF:000022">
    <property type="entry name" value="Putative cadmium/zinc-transporting ATPase 3"/>
    <property type="match status" value="1"/>
</dbReference>
<dbReference type="FunFam" id="3.40.1110.10:FF:000043">
    <property type="entry name" value="Putative cadmium/zinc-transporting ATPase 3"/>
    <property type="match status" value="1"/>
</dbReference>
<dbReference type="PROSITE" id="PS50846">
    <property type="entry name" value="HMA_2"/>
    <property type="match status" value="1"/>
</dbReference>
<dbReference type="Gene3D" id="3.40.50.1000">
    <property type="entry name" value="HAD superfamily/HAD-like"/>
    <property type="match status" value="1"/>
</dbReference>
<dbReference type="GO" id="GO:0016887">
    <property type="term" value="F:ATP hydrolysis activity"/>
    <property type="evidence" value="ECO:0007669"/>
    <property type="project" value="InterPro"/>
</dbReference>
<dbReference type="PANTHER" id="PTHR48085">
    <property type="entry name" value="CADMIUM/ZINC-TRANSPORTING ATPASE HMA2-RELATED"/>
    <property type="match status" value="1"/>
</dbReference>
<dbReference type="InterPro" id="IPR008250">
    <property type="entry name" value="ATPase_P-typ_transduc_dom_A_sf"/>
</dbReference>
<evidence type="ECO:0000313" key="12">
    <source>
        <dbReference type="RefSeq" id="XP_018492253.1"/>
    </source>
</evidence>
<comment type="subcellular location">
    <subcellularLocation>
        <location evidence="1">Membrane</location>
        <topology evidence="1">Multi-pass membrane protein</topology>
    </subcellularLocation>
</comment>
<dbReference type="AlphaFoldDB" id="A0A6J0P892"/>
<dbReference type="InterPro" id="IPR059000">
    <property type="entry name" value="ATPase_P-type_domA"/>
</dbReference>
<keyword evidence="5" id="KW-1278">Translocase</keyword>
<evidence type="ECO:0000313" key="11">
    <source>
        <dbReference type="Proteomes" id="UP000504610"/>
    </source>
</evidence>
<feature type="transmembrane region" description="Helical" evidence="8">
    <location>
        <begin position="353"/>
        <end position="377"/>
    </location>
</feature>
<dbReference type="RefSeq" id="XP_018492253.1">
    <property type="nucleotide sequence ID" value="XM_018636751.2"/>
</dbReference>
<dbReference type="Gene3D" id="3.40.1110.10">
    <property type="entry name" value="Calcium-transporting ATPase, cytoplasmic domain N"/>
    <property type="match status" value="1"/>
</dbReference>
<keyword evidence="8" id="KW-0547">Nucleotide-binding</keyword>
<dbReference type="GO" id="GO:0019829">
    <property type="term" value="F:ATPase-coupled monoatomic cation transmembrane transporter activity"/>
    <property type="evidence" value="ECO:0007669"/>
    <property type="project" value="InterPro"/>
</dbReference>
<dbReference type="Gene3D" id="2.70.150.10">
    <property type="entry name" value="Calcium-transporting ATPase, cytoplasmic transduction domain A"/>
    <property type="match status" value="1"/>
</dbReference>
<dbReference type="InterPro" id="IPR027256">
    <property type="entry name" value="P-typ_ATPase_IB"/>
</dbReference>
<feature type="compositionally biased region" description="Basic and acidic residues" evidence="9">
    <location>
        <begin position="759"/>
        <end position="803"/>
    </location>
</feature>
<dbReference type="GO" id="GO:0016020">
    <property type="term" value="C:membrane"/>
    <property type="evidence" value="ECO:0007669"/>
    <property type="project" value="UniProtKB-SubCell"/>
</dbReference>
<dbReference type="Pfam" id="PF00702">
    <property type="entry name" value="Hydrolase"/>
    <property type="match status" value="1"/>
</dbReference>
<dbReference type="NCBIfam" id="TIGR01525">
    <property type="entry name" value="ATPase-IB_hvy"/>
    <property type="match status" value="1"/>
</dbReference>
<name>A0A6J0P892_RAPSA</name>
<dbReference type="PROSITE" id="PS00154">
    <property type="entry name" value="ATPASE_E1_E2"/>
    <property type="match status" value="1"/>
</dbReference>
<keyword evidence="4 8" id="KW-0479">Metal-binding</keyword>
<evidence type="ECO:0000256" key="8">
    <source>
        <dbReference type="RuleBase" id="RU362081"/>
    </source>
</evidence>
<dbReference type="InterPro" id="IPR023214">
    <property type="entry name" value="HAD_sf"/>
</dbReference>
<dbReference type="PANTHER" id="PTHR48085:SF15">
    <property type="entry name" value="HMA DOMAIN-CONTAINING PROTEIN"/>
    <property type="match status" value="1"/>
</dbReference>
<dbReference type="InterPro" id="IPR001757">
    <property type="entry name" value="P_typ_ATPase"/>
</dbReference>
<keyword evidence="7 8" id="KW-0472">Membrane</keyword>
<evidence type="ECO:0000256" key="9">
    <source>
        <dbReference type="SAM" id="MobiDB-lite"/>
    </source>
</evidence>
<dbReference type="SUPFAM" id="SSF55008">
    <property type="entry name" value="HMA, heavy metal-associated domain"/>
    <property type="match status" value="1"/>
</dbReference>
<feature type="transmembrane region" description="Helical" evidence="8">
    <location>
        <begin position="685"/>
        <end position="707"/>
    </location>
</feature>
<gene>
    <name evidence="12 13" type="primary">LOC108862579</name>
</gene>
<dbReference type="InterPro" id="IPR023298">
    <property type="entry name" value="ATPase_P-typ_TM_dom_sf"/>
</dbReference>
<dbReference type="InterPro" id="IPR044492">
    <property type="entry name" value="P_typ_ATPase_HD_dom"/>
</dbReference>
<keyword evidence="3 8" id="KW-0812">Transmembrane</keyword>
<dbReference type="Gene3D" id="3.30.70.100">
    <property type="match status" value="1"/>
</dbReference>
<dbReference type="KEGG" id="rsz:108862579"/>
<dbReference type="InterPro" id="IPR018303">
    <property type="entry name" value="ATPase_P-typ_P_site"/>
</dbReference>
<evidence type="ECO:0000256" key="7">
    <source>
        <dbReference type="ARBA" id="ARBA00023136"/>
    </source>
</evidence>
<dbReference type="FunFam" id="2.70.150.10:FF:000002">
    <property type="entry name" value="Copper-transporting ATPase 1, putative"/>
    <property type="match status" value="1"/>
</dbReference>
<dbReference type="CDD" id="cd02079">
    <property type="entry name" value="P-type_ATPase_HM"/>
    <property type="match status" value="1"/>
</dbReference>
<feature type="domain" description="HMA" evidence="10">
    <location>
        <begin position="21"/>
        <end position="87"/>
    </location>
</feature>
<evidence type="ECO:0000256" key="2">
    <source>
        <dbReference type="ARBA" id="ARBA00006024"/>
    </source>
</evidence>
<accession>A0A6J0P892</accession>
<proteinExistence type="inferred from homology"/>
<dbReference type="InterPro" id="IPR051014">
    <property type="entry name" value="Cation_Transport_ATPase_IB"/>
</dbReference>
<dbReference type="Pfam" id="PF00122">
    <property type="entry name" value="E1-E2_ATPase"/>
    <property type="match status" value="1"/>
</dbReference>
<feature type="transmembrane region" description="Helical" evidence="8">
    <location>
        <begin position="660"/>
        <end position="679"/>
    </location>
</feature>
<evidence type="ECO:0000256" key="5">
    <source>
        <dbReference type="ARBA" id="ARBA00022967"/>
    </source>
</evidence>
<sequence length="1173" mass="127579">MELQNEDKNKEEEKRTKKKWQKSYFDVLGICCTSEVPLIENILKSLEGVKEYSVIVPSRTVIVVHDSLLISPFQIAKALNQAKLEANVKVDGKTNFKNKWPSPFALASGILLLLSFLKFVYLPLGWLAVAAVAAGIYPILAKAVASTLACRVDINILVIITVAATLAMQDYMEAAAVVFLFTIAEWLETRASYKATAVMQSLMSLAPQKAIIAETGEEVEVDEVKVNTIVAVKAGETIPIDGIVVDGNCEVDEKTLTGEAYPVPKQRDSTVWAGTINLNGYISVKTTSLASDCVVAKMAKLVEEAQSSKTKSQRLIDKCSKFYTPAIILVSSGFAIIPAVMKVHNLNPWFHLALVVLVSACPCGLILSTPVATFCALTKAATSGLLIKSADYLDTLSKIKITAFDKTGTITRGEFIVIEFRSLSRDISLHNLLYWVSSVESKSSHPMAATIVEYAKSVNVEPRTEEVEGYQNFPGEGIYGKIDGNDIYIGNKRIGSRARCSTVPEIEVDTKGGKTVGYIYVGERLAGVFNLSDACRSGVAQAMKELKDLGIKTAMLTGDNQDAAMHAQEQLGNAMDVVHGELLPEDKSKIILEFKKEGPTAMVGDGVNDAPALATADVGISMGISGSALATQTGHIILMSNDIRRIPQAIRLARRARRKVFENLFISISLKVGILILAFAGHPLIWAAVLADVGTCLLVILNSMLLLREKDKTKNKKCYRASTTVLNGKKLEGDAEEELDLEAGLLTKSGQCNTGCCGDKKKQEKVKPNSKSSSEHRHSGCCGDRKKQEKVKPNSKSSSEHRHSGCCGDRQQQDNDVVKMLVKESCCGEKSKIPDMSNHVNKDLKIKGGSGCCDKKKEKLKETVAKSCCEEKEKNVEMQILGQELIDLEKGLAGETCKSSCCGTKEKARETSEAAYEVDCNSGSCRKNEAVKQICHEKTCLDIETGESKLVCCGDTVGVQSDLEEKNEIQCKSGCCGDERKQTEEITLASEEETESLDFSPGCCENKEESCHEKACLGIDEAGVSCDLKLACCETTEGGGKEKLDLEKGLQINKEGQCKSDCCETGEITLASGCCGTGLKEEGSTSLVGKEREIVKLLSQSSCCTSPMLSELQVKKKIEICCKVKTPEAACGYNKCKEREKRHIGKSCCRSYAKEYCSHRHHHHHHHHHVGAV</sequence>
<dbReference type="InterPro" id="IPR006121">
    <property type="entry name" value="HMA_dom"/>
</dbReference>
<evidence type="ECO:0000259" key="10">
    <source>
        <dbReference type="PROSITE" id="PS50846"/>
    </source>
</evidence>
<dbReference type="Proteomes" id="UP000504610">
    <property type="component" value="Chromosome 5"/>
</dbReference>
<dbReference type="GO" id="GO:0005524">
    <property type="term" value="F:ATP binding"/>
    <property type="evidence" value="ECO:0007669"/>
    <property type="project" value="UniProtKB-UniRule"/>
</dbReference>
<evidence type="ECO:0000256" key="4">
    <source>
        <dbReference type="ARBA" id="ARBA00022723"/>
    </source>
</evidence>
<dbReference type="SFLD" id="SFLDF00027">
    <property type="entry name" value="p-type_atpase"/>
    <property type="match status" value="1"/>
</dbReference>
<dbReference type="SFLD" id="SFLDG00002">
    <property type="entry name" value="C1.7:_P-type_atpase_like"/>
    <property type="match status" value="1"/>
</dbReference>
<evidence type="ECO:0000256" key="1">
    <source>
        <dbReference type="ARBA" id="ARBA00004141"/>
    </source>
</evidence>
<protein>
    <submittedName>
        <fullName evidence="12 13">Cadmium/zinc-transporting ATPase HMA3</fullName>
    </submittedName>
</protein>
<keyword evidence="8" id="KW-0067">ATP-binding</keyword>
<dbReference type="NCBIfam" id="TIGR01512">
    <property type="entry name" value="ATPase-IB2_Cd"/>
    <property type="match status" value="1"/>
</dbReference>
<evidence type="ECO:0000256" key="6">
    <source>
        <dbReference type="ARBA" id="ARBA00022989"/>
    </source>
</evidence>
<organism evidence="11 12">
    <name type="scientific">Raphanus sativus</name>
    <name type="common">Radish</name>
    <name type="synonym">Raphanus raphanistrum var. sativus</name>
    <dbReference type="NCBI Taxonomy" id="3726"/>
    <lineage>
        <taxon>Eukaryota</taxon>
        <taxon>Viridiplantae</taxon>
        <taxon>Streptophyta</taxon>
        <taxon>Embryophyta</taxon>
        <taxon>Tracheophyta</taxon>
        <taxon>Spermatophyta</taxon>
        <taxon>Magnoliopsida</taxon>
        <taxon>eudicotyledons</taxon>
        <taxon>Gunneridae</taxon>
        <taxon>Pentapetalae</taxon>
        <taxon>rosids</taxon>
        <taxon>malvids</taxon>
        <taxon>Brassicales</taxon>
        <taxon>Brassicaceae</taxon>
        <taxon>Brassiceae</taxon>
        <taxon>Raphanus</taxon>
    </lineage>
</organism>
<keyword evidence="6 8" id="KW-1133">Transmembrane helix</keyword>
<keyword evidence="11" id="KW-1185">Reference proteome</keyword>
<dbReference type="CDD" id="cd00371">
    <property type="entry name" value="HMA"/>
    <property type="match status" value="1"/>
</dbReference>
<dbReference type="GeneID" id="108862579"/>
<feature type="region of interest" description="Disordered" evidence="9">
    <location>
        <begin position="759"/>
        <end position="809"/>
    </location>
</feature>
<dbReference type="OrthoDB" id="1081250at2759"/>
<dbReference type="SUPFAM" id="SSF81665">
    <property type="entry name" value="Calcium ATPase, transmembrane domain M"/>
    <property type="match status" value="1"/>
</dbReference>
<dbReference type="SMR" id="A0A6J0P892"/>
<reference evidence="11" key="1">
    <citation type="journal article" date="2019" name="Database">
        <title>The radish genome database (RadishGD): an integrated information resource for radish genomics.</title>
        <authorList>
            <person name="Yu H.J."/>
            <person name="Baek S."/>
            <person name="Lee Y.J."/>
            <person name="Cho A."/>
            <person name="Mun J.H."/>
        </authorList>
    </citation>
    <scope>NUCLEOTIDE SEQUENCE [LARGE SCALE GENOMIC DNA]</scope>
    <source>
        <strain evidence="11">cv. WK10039</strain>
    </source>
</reference>
<feature type="transmembrane region" description="Helical" evidence="8">
    <location>
        <begin position="322"/>
        <end position="341"/>
    </location>
</feature>
<dbReference type="PRINTS" id="PR00119">
    <property type="entry name" value="CATATPASE"/>
</dbReference>
<dbReference type="InterPro" id="IPR036163">
    <property type="entry name" value="HMA_dom_sf"/>
</dbReference>
<dbReference type="SUPFAM" id="SSF81653">
    <property type="entry name" value="Calcium ATPase, transduction domain A"/>
    <property type="match status" value="1"/>
</dbReference>
<dbReference type="SFLD" id="SFLDS00003">
    <property type="entry name" value="Haloacid_Dehalogenase"/>
    <property type="match status" value="1"/>
</dbReference>
<evidence type="ECO:0000313" key="13">
    <source>
        <dbReference type="RefSeq" id="XP_018492254.1"/>
    </source>
</evidence>
<dbReference type="RefSeq" id="XP_018492254.1">
    <property type="nucleotide sequence ID" value="XM_018636752.2"/>
</dbReference>
<reference evidence="12 13" key="2">
    <citation type="submission" date="2025-04" db="UniProtKB">
        <authorList>
            <consortium name="RefSeq"/>
        </authorList>
    </citation>
    <scope>IDENTIFICATION</scope>
    <source>
        <tissue evidence="12 13">Leaf</tissue>
    </source>
</reference>
<dbReference type="SUPFAM" id="SSF56784">
    <property type="entry name" value="HAD-like"/>
    <property type="match status" value="1"/>
</dbReference>
<comment type="similarity">
    <text evidence="2 8">Belongs to the cation transport ATPase (P-type) (TC 3.A.3) family. Type IB subfamily.</text>
</comment>
<dbReference type="GO" id="GO:0046872">
    <property type="term" value="F:metal ion binding"/>
    <property type="evidence" value="ECO:0007669"/>
    <property type="project" value="UniProtKB-KW"/>
</dbReference>
<evidence type="ECO:0000256" key="3">
    <source>
        <dbReference type="ARBA" id="ARBA00022692"/>
    </source>
</evidence>